<comment type="pathway">
    <text evidence="5">Cofactor biosynthesis; adenosylcobalamin biosynthesis; cob(II)yrinate a,c-diamide from sirohydrochlorin (anaerobic route): step 8/10.</text>
</comment>
<evidence type="ECO:0000256" key="1">
    <source>
        <dbReference type="ARBA" id="ARBA00022573"/>
    </source>
</evidence>
<feature type="domain" description="Methyltransferase" evidence="6">
    <location>
        <begin position="42"/>
        <end position="148"/>
    </location>
</feature>
<dbReference type="GO" id="GO:0043776">
    <property type="term" value="F:cobalt-precorrin-6B C5-methyltransferase activity"/>
    <property type="evidence" value="ECO:0007669"/>
    <property type="project" value="RHEA"/>
</dbReference>
<dbReference type="EMBL" id="KF901133">
    <property type="protein sequence ID" value="AIF19234.1"/>
    <property type="molecule type" value="Genomic_DNA"/>
</dbReference>
<dbReference type="AlphaFoldDB" id="A0A075HTY1"/>
<dbReference type="PANTHER" id="PTHR43182">
    <property type="entry name" value="COBALT-PRECORRIN-6B C(15)-METHYLTRANSFERASE (DECARBOXYLATING)"/>
    <property type="match status" value="1"/>
</dbReference>
<evidence type="ECO:0000256" key="4">
    <source>
        <dbReference type="ARBA" id="ARBA00022691"/>
    </source>
</evidence>
<dbReference type="InterPro" id="IPR025714">
    <property type="entry name" value="Methyltranfer_dom"/>
</dbReference>
<feature type="binding site" evidence="5">
    <location>
        <position position="103"/>
    </location>
    <ligand>
        <name>S-adenosyl-L-methionine</name>
        <dbReference type="ChEBI" id="CHEBI:59789"/>
    </ligand>
</feature>
<feature type="binding site" evidence="5">
    <location>
        <position position="27"/>
    </location>
    <ligand>
        <name>S-adenosyl-L-methionine</name>
        <dbReference type="ChEBI" id="CHEBI:59789"/>
    </ligand>
</feature>
<dbReference type="GO" id="GO:0032259">
    <property type="term" value="P:methylation"/>
    <property type="evidence" value="ECO:0007669"/>
    <property type="project" value="UniProtKB-KW"/>
</dbReference>
<feature type="binding site" evidence="5">
    <location>
        <begin position="51"/>
        <end position="55"/>
    </location>
    <ligand>
        <name>S-adenosyl-L-methionine</name>
        <dbReference type="ChEBI" id="CHEBI:59789"/>
    </ligand>
</feature>
<dbReference type="InterPro" id="IPR029063">
    <property type="entry name" value="SAM-dependent_MTases_sf"/>
</dbReference>
<protein>
    <recommendedName>
        <fullName evidence="5">Probable cobalt-precorrin-6B C(15)-methyltransferase (decarboxylating)</fullName>
        <ecNumber evidence="5">2.1.1.196</ecNumber>
    </recommendedName>
</protein>
<dbReference type="UniPathway" id="UPA00148">
    <property type="reaction ID" value="UER00229"/>
</dbReference>
<gene>
    <name evidence="5 7" type="primary">cbiT</name>
</gene>
<keyword evidence="1 5" id="KW-0169">Cobalamin biosynthesis</keyword>
<dbReference type="HAMAP" id="MF_00786">
    <property type="entry name" value="CbiT"/>
    <property type="match status" value="1"/>
</dbReference>
<comment type="similarity">
    <text evidence="5">Belongs to the methyltransferase superfamily. Archaeal-type CbiT family.</text>
</comment>
<dbReference type="GO" id="GO:0008276">
    <property type="term" value="F:protein methyltransferase activity"/>
    <property type="evidence" value="ECO:0007669"/>
    <property type="project" value="InterPro"/>
</dbReference>
<sequence>MLYHMWKTKTPGIPDELFDRDEKVPITKEEVRVVQISKGRLKPGMIVYDIGCGSGSMSVEAALQVEDSGYVHAVDYDPKAVELTKKNLAKFGISNVSVIGNNANEAISELPNADVIFVGGTGKDTTEIVRMCLDKLKPEGRIVIGMIQIETIFSVLSFVQEQGLKSVDITQVTISKSRKTSTGTMMLARNPVTILSATKN</sequence>
<dbReference type="InterPro" id="IPR050714">
    <property type="entry name" value="Cobalamin_biosynth_MTase"/>
</dbReference>
<proteinExistence type="inferred from homology"/>
<accession>A0A075HTY1</accession>
<evidence type="ECO:0000313" key="7">
    <source>
        <dbReference type="EMBL" id="AIF19234.1"/>
    </source>
</evidence>
<dbReference type="Gene3D" id="3.40.50.150">
    <property type="entry name" value="Vaccinia Virus protein VP39"/>
    <property type="match status" value="1"/>
</dbReference>
<evidence type="ECO:0000259" key="6">
    <source>
        <dbReference type="Pfam" id="PF13847"/>
    </source>
</evidence>
<evidence type="ECO:0000256" key="3">
    <source>
        <dbReference type="ARBA" id="ARBA00022679"/>
    </source>
</evidence>
<feature type="binding site" evidence="5">
    <location>
        <position position="75"/>
    </location>
    <ligand>
        <name>S-adenosyl-L-methionine</name>
        <dbReference type="ChEBI" id="CHEBI:59789"/>
    </ligand>
</feature>
<dbReference type="CDD" id="cd02440">
    <property type="entry name" value="AdoMet_MTases"/>
    <property type="match status" value="1"/>
</dbReference>
<evidence type="ECO:0000256" key="2">
    <source>
        <dbReference type="ARBA" id="ARBA00022603"/>
    </source>
</evidence>
<dbReference type="PANTHER" id="PTHR43182:SF1">
    <property type="entry name" value="COBALT-PRECORRIN-7 C(5)-METHYLTRANSFERASE"/>
    <property type="match status" value="1"/>
</dbReference>
<dbReference type="InterPro" id="IPR014008">
    <property type="entry name" value="Cbl_synth_MTase_CbiT"/>
</dbReference>
<reference evidence="7" key="1">
    <citation type="journal article" date="2014" name="Genome Biol. Evol.">
        <title>Pangenome evidence for extensive interdomain horizontal transfer affecting lineage core and shell genes in uncultured planktonic thaumarchaeota and euryarchaeota.</title>
        <authorList>
            <person name="Deschamps P."/>
            <person name="Zivanovic Y."/>
            <person name="Moreira D."/>
            <person name="Rodriguez-Valera F."/>
            <person name="Lopez-Garcia P."/>
        </authorList>
    </citation>
    <scope>NUCLEOTIDE SEQUENCE</scope>
</reference>
<dbReference type="EC" id="2.1.1.196" evidence="5"/>
<keyword evidence="2 5" id="KW-0489">Methyltransferase</keyword>
<dbReference type="Pfam" id="PF13847">
    <property type="entry name" value="Methyltransf_31"/>
    <property type="match status" value="1"/>
</dbReference>
<dbReference type="SUPFAM" id="SSF53335">
    <property type="entry name" value="S-adenosyl-L-methionine-dependent methyltransferases"/>
    <property type="match status" value="1"/>
</dbReference>
<dbReference type="GO" id="GO:0019251">
    <property type="term" value="P:anaerobic cobalamin biosynthetic process"/>
    <property type="evidence" value="ECO:0007669"/>
    <property type="project" value="UniProtKB-UniRule"/>
</dbReference>
<comment type="function">
    <text evidence="5">Catalyzes the methylation of C-15 in cobalt-precorrin-6B followed by the decarboxylation of C-12 to form cobalt-precorrin-7.</text>
</comment>
<organism evidence="7">
    <name type="scientific">uncultured marine thaumarchaeote KM3_86_D01</name>
    <dbReference type="NCBI Taxonomy" id="1456320"/>
    <lineage>
        <taxon>Archaea</taxon>
        <taxon>Nitrososphaerota</taxon>
        <taxon>environmental samples</taxon>
    </lineage>
</organism>
<dbReference type="NCBIfam" id="TIGR02469">
    <property type="entry name" value="CbiT"/>
    <property type="match status" value="1"/>
</dbReference>
<keyword evidence="4 5" id="KW-0949">S-adenosyl-L-methionine</keyword>
<keyword evidence="3 5" id="KW-0808">Transferase</keyword>
<name>A0A075HTY1_9ARCH</name>
<comment type="catalytic activity">
    <reaction evidence="5">
        <text>Co-precorrin-6B + S-adenosyl-L-methionine = Co-precorrin-7 + S-adenosyl-L-homocysteine + CO2</text>
        <dbReference type="Rhea" id="RHEA:36067"/>
        <dbReference type="ChEBI" id="CHEBI:16526"/>
        <dbReference type="ChEBI" id="CHEBI:57856"/>
        <dbReference type="ChEBI" id="CHEBI:59789"/>
        <dbReference type="ChEBI" id="CHEBI:70791"/>
        <dbReference type="ChEBI" id="CHEBI:72780"/>
        <dbReference type="EC" id="2.1.1.196"/>
    </reaction>
</comment>
<dbReference type="InterPro" id="IPR023475">
    <property type="entry name" value="CbiT"/>
</dbReference>
<evidence type="ECO:0000256" key="5">
    <source>
        <dbReference type="HAMAP-Rule" id="MF_00786"/>
    </source>
</evidence>